<dbReference type="Proteomes" id="UP000666915">
    <property type="component" value="Unassembled WGS sequence"/>
</dbReference>
<dbReference type="EMBL" id="JAGEOK010000030">
    <property type="protein sequence ID" value="MBO2443091.1"/>
    <property type="molecule type" value="Genomic_DNA"/>
</dbReference>
<comment type="caution">
    <text evidence="3">The sequence shown here is derived from an EMBL/GenBank/DDBJ whole genome shotgun (WGS) entry which is preliminary data.</text>
</comment>
<accession>A0ABS3RA69</accession>
<dbReference type="InterPro" id="IPR035905">
    <property type="entry name" value="Barstar-like_sf"/>
</dbReference>
<gene>
    <name evidence="3" type="ORF">J4557_36745</name>
</gene>
<name>A0ABS3RA69_9ACTN</name>
<evidence type="ECO:0000256" key="1">
    <source>
        <dbReference type="ARBA" id="ARBA00006845"/>
    </source>
</evidence>
<dbReference type="SUPFAM" id="SSF52038">
    <property type="entry name" value="Barstar-related"/>
    <property type="match status" value="1"/>
</dbReference>
<organism evidence="3 4">
    <name type="scientific">Actinomadura nitritigenes</name>
    <dbReference type="NCBI Taxonomy" id="134602"/>
    <lineage>
        <taxon>Bacteria</taxon>
        <taxon>Bacillati</taxon>
        <taxon>Actinomycetota</taxon>
        <taxon>Actinomycetes</taxon>
        <taxon>Streptosporangiales</taxon>
        <taxon>Thermomonosporaceae</taxon>
        <taxon>Actinomadura</taxon>
    </lineage>
</organism>
<feature type="domain" description="Barstar (barnase inhibitor)" evidence="2">
    <location>
        <begin position="322"/>
        <end position="386"/>
    </location>
</feature>
<evidence type="ECO:0000259" key="2">
    <source>
        <dbReference type="Pfam" id="PF01337"/>
    </source>
</evidence>
<dbReference type="InterPro" id="IPR000468">
    <property type="entry name" value="Barstar"/>
</dbReference>
<protein>
    <submittedName>
        <fullName evidence="3">Barstar family protein</fullName>
    </submittedName>
</protein>
<evidence type="ECO:0000313" key="4">
    <source>
        <dbReference type="Proteomes" id="UP000666915"/>
    </source>
</evidence>
<reference evidence="3 4" key="1">
    <citation type="submission" date="2021-03" db="EMBL/GenBank/DDBJ databases">
        <authorList>
            <person name="Kanchanasin P."/>
            <person name="Saeng-In P."/>
            <person name="Phongsopitanun W."/>
            <person name="Yuki M."/>
            <person name="Kudo T."/>
            <person name="Ohkuma M."/>
            <person name="Tanasupawat S."/>
        </authorList>
    </citation>
    <scope>NUCLEOTIDE SEQUENCE [LARGE SCALE GENOMIC DNA]</scope>
    <source>
        <strain evidence="3 4">L46</strain>
    </source>
</reference>
<sequence>MTDRLGRAGDPWQRRWTWDRRFPPRWLLVGHTGTPQFPVDDALALCADIDGLFVDLPPRPRERFTLLDCVPDGALASLVSDTAGPERAPLGDLWLSARPDDAAARRGWIGERLLDVTVLGHRPSRTSPHHLDIDLEGLVDVHDRTDGVARPDDVTGFVLSGEDDAPCGVCADITGLFRDPAGPPVPRITLVGCRPEPPLLTAIAAAHQTTKAGLRRRRVSADVGAVAADGSAVRLIGGTVSGTVLSSVPSALDPGVLDVTIACDAREPHLAATRGILDLWLTGRPTERNLWARHDRTLRHEWAGVALAHHRWDVPDQRAGTAFHLDGRFVTDIEGFYCAIGEAINGPGGYFGWNLDALDDCVSGRWGAATPFRLVWHHSAVARRHLVAGYDRHRHAPAVTLDILLEILTAHGIEVELR</sequence>
<comment type="similarity">
    <text evidence="1">Belongs to the barstar family.</text>
</comment>
<keyword evidence="4" id="KW-1185">Reference proteome</keyword>
<proteinExistence type="inferred from homology"/>
<evidence type="ECO:0000313" key="3">
    <source>
        <dbReference type="EMBL" id="MBO2443091.1"/>
    </source>
</evidence>
<dbReference type="Gene3D" id="3.30.370.10">
    <property type="entry name" value="Barstar-like"/>
    <property type="match status" value="1"/>
</dbReference>
<dbReference type="Pfam" id="PF01337">
    <property type="entry name" value="Barstar"/>
    <property type="match status" value="1"/>
</dbReference>
<dbReference type="RefSeq" id="WP_208271413.1">
    <property type="nucleotide sequence ID" value="NZ_BAAAGM010000077.1"/>
</dbReference>